<sequence length="46" mass="5430">MSNNKKPLKKMTDKEIDKTLVFKTKTVIEVWDHKQAKKFIKALPTE</sequence>
<reference evidence="1" key="1">
    <citation type="journal article" date="2014" name="Front. Microbiol.">
        <title>High frequency of phylogenetically diverse reductive dehalogenase-homologous genes in deep subseafloor sedimentary metagenomes.</title>
        <authorList>
            <person name="Kawai M."/>
            <person name="Futagami T."/>
            <person name="Toyoda A."/>
            <person name="Takaki Y."/>
            <person name="Nishi S."/>
            <person name="Hori S."/>
            <person name="Arai W."/>
            <person name="Tsubouchi T."/>
            <person name="Morono Y."/>
            <person name="Uchiyama I."/>
            <person name="Ito T."/>
            <person name="Fujiyama A."/>
            <person name="Inagaki F."/>
            <person name="Takami H."/>
        </authorList>
    </citation>
    <scope>NUCLEOTIDE SEQUENCE</scope>
    <source>
        <strain evidence="1">Expedition CK06-06</strain>
    </source>
</reference>
<name>X1UD55_9ZZZZ</name>
<proteinExistence type="predicted"/>
<accession>X1UD55</accession>
<gene>
    <name evidence="1" type="ORF">S12H4_27488</name>
</gene>
<feature type="non-terminal residue" evidence="1">
    <location>
        <position position="46"/>
    </location>
</feature>
<dbReference type="AlphaFoldDB" id="X1UD55"/>
<dbReference type="EMBL" id="BARW01015695">
    <property type="protein sequence ID" value="GAI97815.1"/>
    <property type="molecule type" value="Genomic_DNA"/>
</dbReference>
<protein>
    <submittedName>
        <fullName evidence="1">Uncharacterized protein</fullName>
    </submittedName>
</protein>
<comment type="caution">
    <text evidence="1">The sequence shown here is derived from an EMBL/GenBank/DDBJ whole genome shotgun (WGS) entry which is preliminary data.</text>
</comment>
<organism evidence="1">
    <name type="scientific">marine sediment metagenome</name>
    <dbReference type="NCBI Taxonomy" id="412755"/>
    <lineage>
        <taxon>unclassified sequences</taxon>
        <taxon>metagenomes</taxon>
        <taxon>ecological metagenomes</taxon>
    </lineage>
</organism>
<evidence type="ECO:0000313" key="1">
    <source>
        <dbReference type="EMBL" id="GAI97815.1"/>
    </source>
</evidence>